<accession>A0A1S3HZ74</accession>
<dbReference type="KEGG" id="lak:106158828"/>
<dbReference type="InterPro" id="IPR017900">
    <property type="entry name" value="4Fe4S_Fe_S_CS"/>
</dbReference>
<feature type="chain" id="PRO_5010366848" evidence="1">
    <location>
        <begin position="31"/>
        <end position="151"/>
    </location>
</feature>
<dbReference type="PROSITE" id="PS00198">
    <property type="entry name" value="4FE4S_FER_1"/>
    <property type="match status" value="1"/>
</dbReference>
<protein>
    <submittedName>
        <fullName evidence="3">Sarcoplasmic reticulum histidine-rich calcium-binding protein</fullName>
    </submittedName>
</protein>
<dbReference type="GeneID" id="106158828"/>
<reference evidence="3" key="1">
    <citation type="submission" date="2025-08" db="UniProtKB">
        <authorList>
            <consortium name="RefSeq"/>
        </authorList>
    </citation>
    <scope>IDENTIFICATION</scope>
    <source>
        <tissue evidence="3">Gonads</tissue>
    </source>
</reference>
<keyword evidence="2" id="KW-1185">Reference proteome</keyword>
<dbReference type="InterPro" id="IPR015666">
    <property type="entry name" value="HRC"/>
</dbReference>
<dbReference type="Proteomes" id="UP000085678">
    <property type="component" value="Unplaced"/>
</dbReference>
<evidence type="ECO:0000313" key="2">
    <source>
        <dbReference type="Proteomes" id="UP000085678"/>
    </source>
</evidence>
<keyword evidence="1" id="KW-0732">Signal</keyword>
<dbReference type="OrthoDB" id="9428907at2759"/>
<evidence type="ECO:0000256" key="1">
    <source>
        <dbReference type="SAM" id="SignalP"/>
    </source>
</evidence>
<dbReference type="PANTHER" id="PTHR15054">
    <property type="entry name" value="HISTIDINE-RICH CALCIUM-BINDING PROTEIN-RELATED"/>
    <property type="match status" value="1"/>
</dbReference>
<dbReference type="RefSeq" id="XP_013390384.1">
    <property type="nucleotide sequence ID" value="XM_013534930.1"/>
</dbReference>
<proteinExistence type="predicted"/>
<evidence type="ECO:0000313" key="3">
    <source>
        <dbReference type="RefSeq" id="XP_013390384.1"/>
    </source>
</evidence>
<organism evidence="2 3">
    <name type="scientific">Lingula anatina</name>
    <name type="common">Brachiopod</name>
    <name type="synonym">Lingula unguis</name>
    <dbReference type="NCBI Taxonomy" id="7574"/>
    <lineage>
        <taxon>Eukaryota</taxon>
        <taxon>Metazoa</taxon>
        <taxon>Spiralia</taxon>
        <taxon>Lophotrochozoa</taxon>
        <taxon>Brachiopoda</taxon>
        <taxon>Linguliformea</taxon>
        <taxon>Lingulata</taxon>
        <taxon>Lingulida</taxon>
        <taxon>Linguloidea</taxon>
        <taxon>Lingulidae</taxon>
        <taxon>Lingula</taxon>
    </lineage>
</organism>
<dbReference type="GO" id="GO:0005509">
    <property type="term" value="F:calcium ion binding"/>
    <property type="evidence" value="ECO:0007669"/>
    <property type="project" value="InterPro"/>
</dbReference>
<dbReference type="PANTHER" id="PTHR15054:SF3">
    <property type="entry name" value="SARCOPLASMIC RETICULUM HISTIDINE-RICH CALCIUM-BINDING PROTEIN"/>
    <property type="match status" value="1"/>
</dbReference>
<dbReference type="STRING" id="7574.A0A1S3HZ74"/>
<sequence>MAVKNKACSNKSTFLLIIFILSTFFVVGLAKDDKKEDEAQSKEAENVKVDEEKLKYAKGSLCNYCDYCKFCKLCDEDCPCETSPSQPNCHMCKYCKFCHLCKVCDSICQPGGIIDRVTAALVNALPHHDPEEINKDIDGVKEWIDRKKDEL</sequence>
<gene>
    <name evidence="3" type="primary">LOC106158828</name>
</gene>
<dbReference type="InParanoid" id="A0A1S3HZ74"/>
<name>A0A1S3HZ74_LINAN</name>
<dbReference type="AlphaFoldDB" id="A0A1S3HZ74"/>
<feature type="signal peptide" evidence="1">
    <location>
        <begin position="1"/>
        <end position="30"/>
    </location>
</feature>